<dbReference type="OrthoDB" id="428346at2759"/>
<dbReference type="eggNOG" id="ENOG502S13E">
    <property type="taxonomic scope" value="Eukaryota"/>
</dbReference>
<keyword evidence="1" id="KW-0472">Membrane</keyword>
<dbReference type="InParanoid" id="G0NT32"/>
<keyword evidence="1" id="KW-1133">Transmembrane helix</keyword>
<dbReference type="PANTHER" id="PTHR31562:SF6">
    <property type="entry name" value="DUF268 DOMAIN-CONTAINING PROTEIN-RELATED"/>
    <property type="match status" value="1"/>
</dbReference>
<dbReference type="HOGENOM" id="CLU_065866_0_0_1"/>
<dbReference type="PANTHER" id="PTHR31562">
    <property type="entry name" value="PROTEIN CBG18972"/>
    <property type="match status" value="1"/>
</dbReference>
<dbReference type="OMA" id="DAMQFNA"/>
<proteinExistence type="predicted"/>
<dbReference type="Pfam" id="PF03269">
    <property type="entry name" value="DUF268"/>
    <property type="match status" value="1"/>
</dbReference>
<evidence type="ECO:0000313" key="3">
    <source>
        <dbReference type="Proteomes" id="UP000008068"/>
    </source>
</evidence>
<reference evidence="3" key="1">
    <citation type="submission" date="2011-07" db="EMBL/GenBank/DDBJ databases">
        <authorList>
            <consortium name="Caenorhabditis brenneri Sequencing and Analysis Consortium"/>
            <person name="Wilson R.K."/>
        </authorList>
    </citation>
    <scope>NUCLEOTIDE SEQUENCE [LARGE SCALE GENOMIC DNA]</scope>
    <source>
        <strain evidence="3">PB2801</strain>
    </source>
</reference>
<name>G0NT32_CAEBE</name>
<keyword evidence="1" id="KW-0812">Transmembrane</keyword>
<dbReference type="EMBL" id="GL379941">
    <property type="protein sequence ID" value="EGT37037.1"/>
    <property type="molecule type" value="Genomic_DNA"/>
</dbReference>
<protein>
    <submittedName>
        <fullName evidence="2">Uncharacterized protein</fullName>
    </submittedName>
</protein>
<gene>
    <name evidence="2" type="ORF">CAEBREN_07536</name>
</gene>
<dbReference type="Proteomes" id="UP000008068">
    <property type="component" value="Unassembled WGS sequence"/>
</dbReference>
<evidence type="ECO:0000256" key="1">
    <source>
        <dbReference type="SAM" id="Phobius"/>
    </source>
</evidence>
<evidence type="ECO:0000313" key="2">
    <source>
        <dbReference type="EMBL" id="EGT37037.1"/>
    </source>
</evidence>
<feature type="transmembrane region" description="Helical" evidence="1">
    <location>
        <begin position="38"/>
        <end position="58"/>
    </location>
</feature>
<sequence length="394" mass="45052">MLLKTNLRDAHEQVSQTSLHHLLEYPKKITTKAFPAALWSRFLPLIILISLLSFLVYLNEVNLDVDAGTGRILQPNEPNTPRGPLRYDLNEYNVNTFKGYVSLQELNEKVFKPFGYEIEKPTLPVPILRMLTEPTCDVVFAEWLLISQKEQPEVPPKQLPVDQTNSFLLNGYTALSEWYFNDHSTKGDKSRNWNRIGEFMKFTKTQLGELANSYDKESESMYHAMSGYPLDGMNGFVVGSAQKILTVEYNPIEIQEEFKDRLSSILQVDFAKTWEQYAGSFDFAASFSSIEHSGLGRYGDPIDPIGDLREMLKIKCLLKKGGLLFLGIPYGTDAIQFNSHRIYGSIRLAMMLYGFDWLASYSGEQEQPIELNSLRLHSKGLFQLTQYTLVLRKL</sequence>
<organism evidence="3">
    <name type="scientific">Caenorhabditis brenneri</name>
    <name type="common">Nematode worm</name>
    <dbReference type="NCBI Taxonomy" id="135651"/>
    <lineage>
        <taxon>Eukaryota</taxon>
        <taxon>Metazoa</taxon>
        <taxon>Ecdysozoa</taxon>
        <taxon>Nematoda</taxon>
        <taxon>Chromadorea</taxon>
        <taxon>Rhabditida</taxon>
        <taxon>Rhabditina</taxon>
        <taxon>Rhabditomorpha</taxon>
        <taxon>Rhabditoidea</taxon>
        <taxon>Rhabditidae</taxon>
        <taxon>Peloderinae</taxon>
        <taxon>Caenorhabditis</taxon>
    </lineage>
</organism>
<dbReference type="InterPro" id="IPR004951">
    <property type="entry name" value="DUF268_CAE_spp"/>
</dbReference>
<accession>G0NT32</accession>
<dbReference type="AlphaFoldDB" id="G0NT32"/>
<keyword evidence="3" id="KW-1185">Reference proteome</keyword>